<dbReference type="InterPro" id="IPR000835">
    <property type="entry name" value="HTH_MarR-typ"/>
</dbReference>
<reference evidence="2" key="1">
    <citation type="submission" date="2021-03" db="EMBL/GenBank/DDBJ databases">
        <title>Whole genome shotgun sequence of Actinoplanes consettensis NBRC 14913.</title>
        <authorList>
            <person name="Komaki H."/>
            <person name="Tamura T."/>
        </authorList>
    </citation>
    <scope>NUCLEOTIDE SEQUENCE</scope>
    <source>
        <strain evidence="2">NBRC 14913</strain>
    </source>
</reference>
<dbReference type="InterPro" id="IPR036390">
    <property type="entry name" value="WH_DNA-bd_sf"/>
</dbReference>
<dbReference type="GO" id="GO:0003700">
    <property type="term" value="F:DNA-binding transcription factor activity"/>
    <property type="evidence" value="ECO:0007669"/>
    <property type="project" value="InterPro"/>
</dbReference>
<dbReference type="PROSITE" id="PS50995">
    <property type="entry name" value="HTH_MARR_2"/>
    <property type="match status" value="1"/>
</dbReference>
<evidence type="ECO:0000313" key="2">
    <source>
        <dbReference type="EMBL" id="GIM74890.1"/>
    </source>
</evidence>
<name>A0A919VTL2_9ACTN</name>
<comment type="caution">
    <text evidence="2">The sequence shown here is derived from an EMBL/GenBank/DDBJ whole genome shotgun (WGS) entry which is preliminary data.</text>
</comment>
<evidence type="ECO:0000259" key="1">
    <source>
        <dbReference type="PROSITE" id="PS50995"/>
    </source>
</evidence>
<gene>
    <name evidence="2" type="ORF">Aco04nite_42640</name>
</gene>
<dbReference type="PRINTS" id="PR00598">
    <property type="entry name" value="HTHMARR"/>
</dbReference>
<dbReference type="PANTHER" id="PTHR33164">
    <property type="entry name" value="TRANSCRIPTIONAL REGULATOR, MARR FAMILY"/>
    <property type="match status" value="1"/>
</dbReference>
<sequence length="143" mass="15618">MDDLPSWLLTQTAAQAGRLVAAEFAAEGARGYHYRLLRSLIDEGPASQADLGRRTGIHFSDVVASLNELTEGGWIARTPDPTDRRRNVVTITPTGLHRAEVLAARAAAVQDHLLAPLSPEERAAFVATLTKLLHHLRPHESEE</sequence>
<dbReference type="GO" id="GO:0006950">
    <property type="term" value="P:response to stress"/>
    <property type="evidence" value="ECO:0007669"/>
    <property type="project" value="TreeGrafter"/>
</dbReference>
<dbReference type="InterPro" id="IPR036388">
    <property type="entry name" value="WH-like_DNA-bd_sf"/>
</dbReference>
<protein>
    <recommendedName>
        <fullName evidence="1">HTH marR-type domain-containing protein</fullName>
    </recommendedName>
</protein>
<dbReference type="SMART" id="SM00347">
    <property type="entry name" value="HTH_MARR"/>
    <property type="match status" value="1"/>
</dbReference>
<organism evidence="2 3">
    <name type="scientific">Winogradskya consettensis</name>
    <dbReference type="NCBI Taxonomy" id="113560"/>
    <lineage>
        <taxon>Bacteria</taxon>
        <taxon>Bacillati</taxon>
        <taxon>Actinomycetota</taxon>
        <taxon>Actinomycetes</taxon>
        <taxon>Micromonosporales</taxon>
        <taxon>Micromonosporaceae</taxon>
        <taxon>Winogradskya</taxon>
    </lineage>
</organism>
<dbReference type="EMBL" id="BOQP01000021">
    <property type="protein sequence ID" value="GIM74890.1"/>
    <property type="molecule type" value="Genomic_DNA"/>
</dbReference>
<dbReference type="AlphaFoldDB" id="A0A919VTL2"/>
<feature type="domain" description="HTH marR-type" evidence="1">
    <location>
        <begin position="1"/>
        <end position="134"/>
    </location>
</feature>
<dbReference type="PANTHER" id="PTHR33164:SF57">
    <property type="entry name" value="MARR-FAMILY TRANSCRIPTIONAL REGULATOR"/>
    <property type="match status" value="1"/>
</dbReference>
<proteinExistence type="predicted"/>
<dbReference type="Gene3D" id="1.10.10.10">
    <property type="entry name" value="Winged helix-like DNA-binding domain superfamily/Winged helix DNA-binding domain"/>
    <property type="match status" value="1"/>
</dbReference>
<dbReference type="Pfam" id="PF12802">
    <property type="entry name" value="MarR_2"/>
    <property type="match status" value="1"/>
</dbReference>
<dbReference type="InterPro" id="IPR039422">
    <property type="entry name" value="MarR/SlyA-like"/>
</dbReference>
<keyword evidence="3" id="KW-1185">Reference proteome</keyword>
<dbReference type="Proteomes" id="UP000680865">
    <property type="component" value="Unassembled WGS sequence"/>
</dbReference>
<dbReference type="SUPFAM" id="SSF46785">
    <property type="entry name" value="Winged helix' DNA-binding domain"/>
    <property type="match status" value="1"/>
</dbReference>
<accession>A0A919VTL2</accession>
<evidence type="ECO:0000313" key="3">
    <source>
        <dbReference type="Proteomes" id="UP000680865"/>
    </source>
</evidence>
<dbReference type="RefSeq" id="WP_212998982.1">
    <property type="nucleotide sequence ID" value="NZ_BAAATW010000015.1"/>
</dbReference>